<proteinExistence type="predicted"/>
<protein>
    <submittedName>
        <fullName evidence="1">Uncharacterized protein</fullName>
    </submittedName>
</protein>
<dbReference type="Proteomes" id="UP000298664">
    <property type="component" value="Chromosome Circular"/>
</dbReference>
<sequence>MLHIITANDNELTQTMADAILRVGEGCTTTDLREWFTDSEIKRCGDAAISRAHEMQVEETRAAA</sequence>
<accession>A0AAF0HAQ2</accession>
<dbReference type="RefSeq" id="WP_234882823.1">
    <property type="nucleotide sequence ID" value="NZ_CP124733.1"/>
</dbReference>
<reference evidence="1" key="1">
    <citation type="submission" date="2023-05" db="EMBL/GenBank/DDBJ databases">
        <title>Complete genome sequence of Agrobacterium larrymoorei CFBP5477.</title>
        <authorList>
            <person name="Yen H.-C."/>
            <person name="Chou L."/>
            <person name="Lin Y.-C."/>
            <person name="Lai E.-M."/>
            <person name="Kuo C.-H."/>
        </authorList>
    </citation>
    <scope>NUCLEOTIDE SEQUENCE</scope>
    <source>
        <strain evidence="1">CFBP5477</strain>
    </source>
</reference>
<organism evidence="1 2">
    <name type="scientific">Agrobacterium larrymoorei</name>
    <dbReference type="NCBI Taxonomy" id="160699"/>
    <lineage>
        <taxon>Bacteria</taxon>
        <taxon>Pseudomonadati</taxon>
        <taxon>Pseudomonadota</taxon>
        <taxon>Alphaproteobacteria</taxon>
        <taxon>Hyphomicrobiales</taxon>
        <taxon>Rhizobiaceae</taxon>
        <taxon>Rhizobium/Agrobacterium group</taxon>
        <taxon>Agrobacterium</taxon>
    </lineage>
</organism>
<evidence type="ECO:0000313" key="2">
    <source>
        <dbReference type="Proteomes" id="UP000298664"/>
    </source>
</evidence>
<dbReference type="EMBL" id="CP124733">
    <property type="protein sequence ID" value="WHA40940.1"/>
    <property type="molecule type" value="Genomic_DNA"/>
</dbReference>
<dbReference type="AlphaFoldDB" id="A0AAF0HAQ2"/>
<name>A0AAF0HAQ2_9HYPH</name>
<gene>
    <name evidence="1" type="ORF">CFBP5477_014190</name>
</gene>
<evidence type="ECO:0000313" key="1">
    <source>
        <dbReference type="EMBL" id="WHA40940.1"/>
    </source>
</evidence>